<dbReference type="GO" id="GO:0070062">
    <property type="term" value="C:extracellular exosome"/>
    <property type="evidence" value="ECO:0007669"/>
    <property type="project" value="TreeGrafter"/>
</dbReference>
<keyword evidence="4" id="KW-0597">Phosphoprotein</keyword>
<dbReference type="STRING" id="109280.ENSHCOP00000019800"/>
<evidence type="ECO:0000256" key="6">
    <source>
        <dbReference type="ARBA" id="ARBA00022692"/>
    </source>
</evidence>
<dbReference type="GO" id="GO:0005886">
    <property type="term" value="C:plasma membrane"/>
    <property type="evidence" value="ECO:0007669"/>
    <property type="project" value="UniProtKB-SubCell"/>
</dbReference>
<keyword evidence="10" id="KW-1015">Disulfide bond</keyword>
<accession>A0A3Q3DT20</accession>
<dbReference type="AlphaFoldDB" id="A0A3Q3DT20"/>
<evidence type="ECO:0000259" key="18">
    <source>
        <dbReference type="PROSITE" id="PS50869"/>
    </source>
</evidence>
<keyword evidence="5" id="KW-0165">Cleavage on pair of basic residues</keyword>
<evidence type="ECO:0000256" key="17">
    <source>
        <dbReference type="SAM" id="SignalP"/>
    </source>
</evidence>
<keyword evidence="3 16" id="KW-1003">Cell membrane</keyword>
<keyword evidence="8" id="KW-1133">Transmembrane helix</keyword>
<keyword evidence="6" id="KW-0812">Transmembrane</keyword>
<dbReference type="OMA" id="ADEFKCH"/>
<evidence type="ECO:0000256" key="11">
    <source>
        <dbReference type="ARBA" id="ARBA00023180"/>
    </source>
</evidence>
<feature type="signal peptide" evidence="17">
    <location>
        <begin position="1"/>
        <end position="18"/>
    </location>
</feature>
<feature type="chain" id="PRO_5018729276" description="Integral membrane protein 2" evidence="17">
    <location>
        <begin position="19"/>
        <end position="177"/>
    </location>
</feature>
<evidence type="ECO:0000256" key="10">
    <source>
        <dbReference type="ARBA" id="ARBA00023157"/>
    </source>
</evidence>
<keyword evidence="7 16" id="KW-0735">Signal-anchor</keyword>
<evidence type="ECO:0000256" key="9">
    <source>
        <dbReference type="ARBA" id="ARBA00023136"/>
    </source>
</evidence>
<keyword evidence="11" id="KW-0325">Glycoprotein</keyword>
<dbReference type="PANTHER" id="PTHR10962:SF5">
    <property type="entry name" value="INTEGRAL MEMBRANE PROTEIN 2C"/>
    <property type="match status" value="1"/>
</dbReference>
<organism evidence="19 20">
    <name type="scientific">Hippocampus comes</name>
    <name type="common">Tiger tail seahorse</name>
    <dbReference type="NCBI Taxonomy" id="109280"/>
    <lineage>
        <taxon>Eukaryota</taxon>
        <taxon>Metazoa</taxon>
        <taxon>Chordata</taxon>
        <taxon>Craniata</taxon>
        <taxon>Vertebrata</taxon>
        <taxon>Euteleostomi</taxon>
        <taxon>Actinopterygii</taxon>
        <taxon>Neopterygii</taxon>
        <taxon>Teleostei</taxon>
        <taxon>Neoteleostei</taxon>
        <taxon>Acanthomorphata</taxon>
        <taxon>Syngnathiaria</taxon>
        <taxon>Syngnathiformes</taxon>
        <taxon>Syngnathoidei</taxon>
        <taxon>Syngnathidae</taxon>
        <taxon>Hippocampus</taxon>
    </lineage>
</organism>
<evidence type="ECO:0000256" key="3">
    <source>
        <dbReference type="ARBA" id="ARBA00022475"/>
    </source>
</evidence>
<name>A0A3Q3DT20_HIPCM</name>
<dbReference type="Ensembl" id="ENSHCOT00000007831.1">
    <property type="protein sequence ID" value="ENSHCOP00000019800.1"/>
    <property type="gene ID" value="ENSHCOG00000005360.1"/>
</dbReference>
<dbReference type="GeneTree" id="ENSGT00950000183115"/>
<evidence type="ECO:0000256" key="1">
    <source>
        <dbReference type="ARBA" id="ARBA00004401"/>
    </source>
</evidence>
<dbReference type="Proteomes" id="UP000264820">
    <property type="component" value="Unplaced"/>
</dbReference>
<dbReference type="InterPro" id="IPR040145">
    <property type="entry name" value="ITM2"/>
</dbReference>
<dbReference type="Pfam" id="PF04089">
    <property type="entry name" value="BRICHOS"/>
    <property type="match status" value="1"/>
</dbReference>
<evidence type="ECO:0000256" key="13">
    <source>
        <dbReference type="ARBA" id="ARBA00037782"/>
    </source>
</evidence>
<evidence type="ECO:0000256" key="8">
    <source>
        <dbReference type="ARBA" id="ARBA00022989"/>
    </source>
</evidence>
<evidence type="ECO:0000256" key="15">
    <source>
        <dbReference type="ARBA" id="ARBA00038611"/>
    </source>
</evidence>
<dbReference type="PROSITE" id="PS50869">
    <property type="entry name" value="BRICHOS"/>
    <property type="match status" value="1"/>
</dbReference>
<dbReference type="GO" id="GO:0005794">
    <property type="term" value="C:Golgi apparatus"/>
    <property type="evidence" value="ECO:0007669"/>
    <property type="project" value="TreeGrafter"/>
</dbReference>
<evidence type="ECO:0000256" key="14">
    <source>
        <dbReference type="ARBA" id="ARBA00037874"/>
    </source>
</evidence>
<evidence type="ECO:0000313" key="19">
    <source>
        <dbReference type="Ensembl" id="ENSHCOP00000019800.1"/>
    </source>
</evidence>
<evidence type="ECO:0000256" key="2">
    <source>
        <dbReference type="ARBA" id="ARBA00006794"/>
    </source>
</evidence>
<dbReference type="GO" id="GO:0042985">
    <property type="term" value="P:negative regulation of amyloid precursor protein biosynthetic process"/>
    <property type="evidence" value="ECO:0007669"/>
    <property type="project" value="TreeGrafter"/>
</dbReference>
<comment type="similarity">
    <text evidence="2 16">Belongs to the ITM2 family.</text>
</comment>
<evidence type="ECO:0000256" key="7">
    <source>
        <dbReference type="ARBA" id="ARBA00022968"/>
    </source>
</evidence>
<keyword evidence="20" id="KW-1185">Reference proteome</keyword>
<feature type="domain" description="BRICHOS" evidence="18">
    <location>
        <begin position="68"/>
        <end position="151"/>
    </location>
</feature>
<evidence type="ECO:0000256" key="16">
    <source>
        <dbReference type="RuleBase" id="RU367061"/>
    </source>
</evidence>
<comment type="subcellular location">
    <subcellularLocation>
        <location evidence="1">Cell membrane</location>
        <topology evidence="1">Single-pass type II membrane protein</topology>
    </subcellularLocation>
    <subcellularLocation>
        <location evidence="14">Lysosome membrane</location>
        <topology evidence="14">Single-pass type II membrane protein</topology>
    </subcellularLocation>
    <subcellularLocation>
        <location evidence="16">Membrane</location>
        <topology evidence="16">Single-pass type II membrane protein</topology>
    </subcellularLocation>
</comment>
<evidence type="ECO:0000256" key="12">
    <source>
        <dbReference type="ARBA" id="ARBA00023228"/>
    </source>
</evidence>
<keyword evidence="17" id="KW-0732">Signal</keyword>
<evidence type="ECO:0000256" key="4">
    <source>
        <dbReference type="ARBA" id="ARBA00022553"/>
    </source>
</evidence>
<dbReference type="GO" id="GO:0005765">
    <property type="term" value="C:lysosomal membrane"/>
    <property type="evidence" value="ECO:0007669"/>
    <property type="project" value="UniProtKB-SubCell"/>
</dbReference>
<reference evidence="19" key="2">
    <citation type="submission" date="2025-09" db="UniProtKB">
        <authorList>
            <consortium name="Ensembl"/>
        </authorList>
    </citation>
    <scope>IDENTIFICATION</scope>
</reference>
<comment type="subunit">
    <text evidence="15">Interacts with BACE1. Interacts with APP. Interacts with STMN2.</text>
</comment>
<proteinExistence type="inferred from homology"/>
<dbReference type="InterPro" id="IPR007084">
    <property type="entry name" value="BRICHOS_dom"/>
</dbReference>
<dbReference type="PANTHER" id="PTHR10962">
    <property type="entry name" value="INTEGRAL TRANSMEMBRANE PROTEIN 2"/>
    <property type="match status" value="1"/>
</dbReference>
<evidence type="ECO:0000256" key="5">
    <source>
        <dbReference type="ARBA" id="ARBA00022685"/>
    </source>
</evidence>
<comment type="function">
    <text evidence="13">Negative regulator of amyloid-beta peptide production. May inhibit the processing of APP by blocking its access to alpha- and beta-secretase. Binding to the beta-secretase-cleaved APP C-terminal fragment is negligible, suggesting that ITM2C is a poor gamma-secretase cleavage inhibitor. May play a role in TNF-induced cell death and neuronal differentiation.</text>
</comment>
<protein>
    <recommendedName>
        <fullName evidence="16">Integral membrane protein 2</fullName>
    </recommendedName>
</protein>
<keyword evidence="9" id="KW-0472">Membrane</keyword>
<sequence length="177" mass="20583">MIAVLVILLGLLLGSIYTYRHFHPSKESADEFKCHVVFEDRNSQVELTMDVAISLEKNYEYITVVKMGRRDHPFDIIHDFEHSKTAYYDKQLSKCFVGPLNTVVLYPHNLREMLSNTEVRPRQMATTPRMQDREMSPTIQEMCRGRETYEMQRGDPGECQTPSGLHESATFFFLPSK</sequence>
<dbReference type="SMART" id="SM01039">
    <property type="entry name" value="BRICHOS"/>
    <property type="match status" value="1"/>
</dbReference>
<keyword evidence="12" id="KW-0458">Lysosome</keyword>
<reference evidence="19" key="1">
    <citation type="submission" date="2025-08" db="UniProtKB">
        <authorList>
            <consortium name="Ensembl"/>
        </authorList>
    </citation>
    <scope>IDENTIFICATION</scope>
</reference>
<evidence type="ECO:0000313" key="20">
    <source>
        <dbReference type="Proteomes" id="UP000264820"/>
    </source>
</evidence>
<dbReference type="GO" id="GO:0001540">
    <property type="term" value="F:amyloid-beta binding"/>
    <property type="evidence" value="ECO:0007669"/>
    <property type="project" value="TreeGrafter"/>
</dbReference>